<dbReference type="EMBL" id="BRYB01001371">
    <property type="protein sequence ID" value="GMI24177.1"/>
    <property type="molecule type" value="Genomic_DNA"/>
</dbReference>
<feature type="transmembrane region" description="Helical" evidence="8">
    <location>
        <begin position="402"/>
        <end position="423"/>
    </location>
</feature>
<feature type="transmembrane region" description="Helical" evidence="8">
    <location>
        <begin position="5"/>
        <end position="23"/>
    </location>
</feature>
<feature type="transmembrane region" description="Helical" evidence="8">
    <location>
        <begin position="429"/>
        <end position="452"/>
    </location>
</feature>
<evidence type="ECO:0000256" key="6">
    <source>
        <dbReference type="ARBA" id="ARBA00023136"/>
    </source>
</evidence>
<keyword evidence="4 8" id="KW-0812">Transmembrane</keyword>
<feature type="transmembrane region" description="Helical" evidence="8">
    <location>
        <begin position="168"/>
        <end position="190"/>
    </location>
</feature>
<dbReference type="InterPro" id="IPR050171">
    <property type="entry name" value="MFS_Transporters"/>
</dbReference>
<dbReference type="PANTHER" id="PTHR23517">
    <property type="entry name" value="RESISTANCE PROTEIN MDTM, PUTATIVE-RELATED-RELATED"/>
    <property type="match status" value="1"/>
</dbReference>
<evidence type="ECO:0000256" key="7">
    <source>
        <dbReference type="SAM" id="MobiDB-lite"/>
    </source>
</evidence>
<feature type="transmembrane region" description="Helical" evidence="8">
    <location>
        <begin position="142"/>
        <end position="162"/>
    </location>
</feature>
<gene>
    <name evidence="9" type="ORF">TeGR_g14890</name>
</gene>
<feature type="region of interest" description="Disordered" evidence="7">
    <location>
        <begin position="562"/>
        <end position="586"/>
    </location>
</feature>
<protein>
    <recommendedName>
        <fullName evidence="11">Major facilitator superfamily (MFS) profile domain-containing protein</fullName>
    </recommendedName>
</protein>
<name>A0ABQ6MD91_9STRA</name>
<evidence type="ECO:0000256" key="4">
    <source>
        <dbReference type="ARBA" id="ARBA00022692"/>
    </source>
</evidence>
<feature type="transmembrane region" description="Helical" evidence="8">
    <location>
        <begin position="309"/>
        <end position="331"/>
    </location>
</feature>
<keyword evidence="3" id="KW-1003">Cell membrane</keyword>
<comment type="caution">
    <text evidence="9">The sequence shown here is derived from an EMBL/GenBank/DDBJ whole genome shotgun (WGS) entry which is preliminary data.</text>
</comment>
<feature type="transmembrane region" description="Helical" evidence="8">
    <location>
        <begin position="343"/>
        <end position="362"/>
    </location>
</feature>
<dbReference type="Gene3D" id="1.20.1250.20">
    <property type="entry name" value="MFS general substrate transporter like domains"/>
    <property type="match status" value="1"/>
</dbReference>
<keyword evidence="6 8" id="KW-0472">Membrane</keyword>
<evidence type="ECO:0000313" key="9">
    <source>
        <dbReference type="EMBL" id="GMI24177.1"/>
    </source>
</evidence>
<evidence type="ECO:0008006" key="11">
    <source>
        <dbReference type="Google" id="ProtNLM"/>
    </source>
</evidence>
<reference evidence="9 10" key="1">
    <citation type="journal article" date="2023" name="Commun. Biol.">
        <title>Genome analysis of Parmales, the sister group of diatoms, reveals the evolutionary specialization of diatoms from phago-mixotrophs to photoautotrophs.</title>
        <authorList>
            <person name="Ban H."/>
            <person name="Sato S."/>
            <person name="Yoshikawa S."/>
            <person name="Yamada K."/>
            <person name="Nakamura Y."/>
            <person name="Ichinomiya M."/>
            <person name="Sato N."/>
            <person name="Blanc-Mathieu R."/>
            <person name="Endo H."/>
            <person name="Kuwata A."/>
            <person name="Ogata H."/>
        </authorList>
    </citation>
    <scope>NUCLEOTIDE SEQUENCE [LARGE SCALE GENOMIC DNA]</scope>
</reference>
<comment type="subcellular location">
    <subcellularLocation>
        <location evidence="1">Cell membrane</location>
        <topology evidence="1">Multi-pass membrane protein</topology>
    </subcellularLocation>
</comment>
<dbReference type="InterPro" id="IPR036259">
    <property type="entry name" value="MFS_trans_sf"/>
</dbReference>
<dbReference type="Proteomes" id="UP001165060">
    <property type="component" value="Unassembled WGS sequence"/>
</dbReference>
<sequence>MPKKAAWTPSTLAFVTCMIVVFIDMMGQKFTEPALVPYATFLGMSSSQTSFVVSSRELGMFVSNLVMPRLADSKGRVLTVIISTAGSAVAYALQSGANWFPDNGFGWLLTGKIVAGLFGGTFPMLIAYSVELSSPDVDLVKYRQTMLVTVLMVSPVLMSPIGGGVARFGLVIPFIIAFGTASLGLLFVIFNMKDVADVKRAEARLEERGGDEEEVLVEEGGEGEGGGEEEEEAKQKNHEKLVQLEGSPFKDPVFLILSFGYMCLMAAVGSLVLFYSFTFTQESFGLTVAANATTGVLSEAQVTFNQEQVAAAVGIIPLPGSICMCLSMTVGYLTVSKRMGDRFCILVGGVFAGCAYASLSLASKLWHVSVMASMLGIGAGLMFGCMMNLPNTYPNQIATSKAVYFQGSTTGSIISAPLMVYVYERSPTHAWYLGGLLMFCSSFAMVAVEGLVKSRLRAGEWKARDYEDTLDEQQHREFLETGAVPEEEFLDQVREGVRAVLARNGYHLWNGRVQKVVLEAVKQALPGIRDFSKNPRGHLHDLGDLMRRNGMGDEARDMEERHGLLGGEGGDGDEDGGVGRKSSIGAHRGDVELNVLRKATAATGN</sequence>
<evidence type="ECO:0000313" key="10">
    <source>
        <dbReference type="Proteomes" id="UP001165060"/>
    </source>
</evidence>
<keyword evidence="10" id="KW-1185">Reference proteome</keyword>
<keyword evidence="5 8" id="KW-1133">Transmembrane helix</keyword>
<evidence type="ECO:0000256" key="3">
    <source>
        <dbReference type="ARBA" id="ARBA00022475"/>
    </source>
</evidence>
<evidence type="ECO:0000256" key="5">
    <source>
        <dbReference type="ARBA" id="ARBA00022989"/>
    </source>
</evidence>
<organism evidence="9 10">
    <name type="scientific">Tetraparma gracilis</name>
    <dbReference type="NCBI Taxonomy" id="2962635"/>
    <lineage>
        <taxon>Eukaryota</taxon>
        <taxon>Sar</taxon>
        <taxon>Stramenopiles</taxon>
        <taxon>Ochrophyta</taxon>
        <taxon>Bolidophyceae</taxon>
        <taxon>Parmales</taxon>
        <taxon>Triparmaceae</taxon>
        <taxon>Tetraparma</taxon>
    </lineage>
</organism>
<feature type="compositionally biased region" description="Acidic residues" evidence="7">
    <location>
        <begin position="209"/>
        <end position="232"/>
    </location>
</feature>
<keyword evidence="2" id="KW-0813">Transport</keyword>
<evidence type="ECO:0000256" key="8">
    <source>
        <dbReference type="SAM" id="Phobius"/>
    </source>
</evidence>
<feature type="transmembrane region" description="Helical" evidence="8">
    <location>
        <begin position="368"/>
        <end position="390"/>
    </location>
</feature>
<feature type="region of interest" description="Disordered" evidence="7">
    <location>
        <begin position="207"/>
        <end position="238"/>
    </location>
</feature>
<feature type="transmembrane region" description="Helical" evidence="8">
    <location>
        <begin position="253"/>
        <end position="277"/>
    </location>
</feature>
<dbReference type="Pfam" id="PF07690">
    <property type="entry name" value="MFS_1"/>
    <property type="match status" value="1"/>
</dbReference>
<feature type="transmembrane region" description="Helical" evidence="8">
    <location>
        <begin position="75"/>
        <end position="93"/>
    </location>
</feature>
<evidence type="ECO:0000256" key="2">
    <source>
        <dbReference type="ARBA" id="ARBA00022448"/>
    </source>
</evidence>
<evidence type="ECO:0000256" key="1">
    <source>
        <dbReference type="ARBA" id="ARBA00004651"/>
    </source>
</evidence>
<accession>A0ABQ6MD91</accession>
<feature type="transmembrane region" description="Helical" evidence="8">
    <location>
        <begin position="105"/>
        <end position="130"/>
    </location>
</feature>
<dbReference type="InterPro" id="IPR011701">
    <property type="entry name" value="MFS"/>
</dbReference>
<proteinExistence type="predicted"/>
<dbReference type="SUPFAM" id="SSF103473">
    <property type="entry name" value="MFS general substrate transporter"/>
    <property type="match status" value="1"/>
</dbReference>